<keyword evidence="2" id="KW-1185">Reference proteome</keyword>
<dbReference type="Gene3D" id="3.60.130.30">
    <property type="match status" value="1"/>
</dbReference>
<name>A0ABQ8JZ99_9APHY</name>
<sequence length="185" mass="20484">MTLCWDEPFPCPISKRAWTSEDRQQSNRIGGSENFIQPPNPAAPFGAPTFAPTWYPIGSPSGKPTTSATLSRDKQKSRLHFLNEMVETNALMVAILSVIHPEQFQIGVINNRVSPLHTDPGAPYPAFNVIASIGNYTSGHIIFPTLLVDFQQLPGSVLAFCVHMLPHLVEKFIGDCISFAWFMKD</sequence>
<organism evidence="1 2">
    <name type="scientific">Rhodofomes roseus</name>
    <dbReference type="NCBI Taxonomy" id="34475"/>
    <lineage>
        <taxon>Eukaryota</taxon>
        <taxon>Fungi</taxon>
        <taxon>Dikarya</taxon>
        <taxon>Basidiomycota</taxon>
        <taxon>Agaricomycotina</taxon>
        <taxon>Agaricomycetes</taxon>
        <taxon>Polyporales</taxon>
        <taxon>Rhodofomes</taxon>
    </lineage>
</organism>
<dbReference type="RefSeq" id="XP_047773067.1">
    <property type="nucleotide sequence ID" value="XM_047928108.1"/>
</dbReference>
<dbReference type="Proteomes" id="UP000814176">
    <property type="component" value="Unassembled WGS sequence"/>
</dbReference>
<dbReference type="GeneID" id="72008840"/>
<dbReference type="EMBL" id="JADCUA010000036">
    <property type="protein sequence ID" value="KAH9829624.1"/>
    <property type="molecule type" value="Genomic_DNA"/>
</dbReference>
<evidence type="ECO:0000313" key="2">
    <source>
        <dbReference type="Proteomes" id="UP000814176"/>
    </source>
</evidence>
<gene>
    <name evidence="1" type="ORF">C8Q71DRAFT_863011</name>
</gene>
<proteinExistence type="predicted"/>
<evidence type="ECO:0000313" key="1">
    <source>
        <dbReference type="EMBL" id="KAH9829624.1"/>
    </source>
</evidence>
<comment type="caution">
    <text evidence="1">The sequence shown here is derived from an EMBL/GenBank/DDBJ whole genome shotgun (WGS) entry which is preliminary data.</text>
</comment>
<protein>
    <submittedName>
        <fullName evidence="1">Uncharacterized protein</fullName>
    </submittedName>
</protein>
<reference evidence="1 2" key="1">
    <citation type="journal article" date="2021" name="Environ. Microbiol.">
        <title>Gene family expansions and transcriptome signatures uncover fungal adaptations to wood decay.</title>
        <authorList>
            <person name="Hage H."/>
            <person name="Miyauchi S."/>
            <person name="Viragh M."/>
            <person name="Drula E."/>
            <person name="Min B."/>
            <person name="Chaduli D."/>
            <person name="Navarro D."/>
            <person name="Favel A."/>
            <person name="Norest M."/>
            <person name="Lesage-Meessen L."/>
            <person name="Balint B."/>
            <person name="Merenyi Z."/>
            <person name="de Eugenio L."/>
            <person name="Morin E."/>
            <person name="Martinez A.T."/>
            <person name="Baldrian P."/>
            <person name="Stursova M."/>
            <person name="Martinez M.J."/>
            <person name="Novotny C."/>
            <person name="Magnuson J.K."/>
            <person name="Spatafora J.W."/>
            <person name="Maurice S."/>
            <person name="Pangilinan J."/>
            <person name="Andreopoulos W."/>
            <person name="LaButti K."/>
            <person name="Hundley H."/>
            <person name="Na H."/>
            <person name="Kuo A."/>
            <person name="Barry K."/>
            <person name="Lipzen A."/>
            <person name="Henrissat B."/>
            <person name="Riley R."/>
            <person name="Ahrendt S."/>
            <person name="Nagy L.G."/>
            <person name="Grigoriev I.V."/>
            <person name="Martin F."/>
            <person name="Rosso M.N."/>
        </authorList>
    </citation>
    <scope>NUCLEOTIDE SEQUENCE [LARGE SCALE GENOMIC DNA]</scope>
    <source>
        <strain evidence="1 2">CIRM-BRFM 1785</strain>
    </source>
</reference>
<accession>A0ABQ8JZ99</accession>